<dbReference type="EMBL" id="JARRTL010000024">
    <property type="protein sequence ID" value="MEC0486795.1"/>
    <property type="molecule type" value="Genomic_DNA"/>
</dbReference>
<proteinExistence type="predicted"/>
<accession>A0ABU6H735</accession>
<evidence type="ECO:0000313" key="3">
    <source>
        <dbReference type="Proteomes" id="UP001341297"/>
    </source>
</evidence>
<feature type="transmembrane region" description="Helical" evidence="1">
    <location>
        <begin position="20"/>
        <end position="42"/>
    </location>
</feature>
<keyword evidence="1" id="KW-0472">Membrane</keyword>
<keyword evidence="1" id="KW-0812">Transmembrane</keyword>
<protein>
    <submittedName>
        <fullName evidence="2">Uncharacterized protein</fullName>
    </submittedName>
</protein>
<gene>
    <name evidence="2" type="ORF">P8828_18610</name>
</gene>
<comment type="caution">
    <text evidence="2">The sequence shown here is derived from an EMBL/GenBank/DDBJ whole genome shotgun (WGS) entry which is preliminary data.</text>
</comment>
<keyword evidence="1" id="KW-1133">Transmembrane helix</keyword>
<organism evidence="2 3">
    <name type="scientific">Bacillus glycinifermentans</name>
    <dbReference type="NCBI Taxonomy" id="1664069"/>
    <lineage>
        <taxon>Bacteria</taxon>
        <taxon>Bacillati</taxon>
        <taxon>Bacillota</taxon>
        <taxon>Bacilli</taxon>
        <taxon>Bacillales</taxon>
        <taxon>Bacillaceae</taxon>
        <taxon>Bacillus</taxon>
    </lineage>
</organism>
<evidence type="ECO:0000256" key="1">
    <source>
        <dbReference type="SAM" id="Phobius"/>
    </source>
</evidence>
<sequence length="55" mass="6138">MIVLFADVMFTGLPNDAGEWGKMILFGLLVVLFCSLISLASLKMSFKRNKDILDD</sequence>
<dbReference type="RefSeq" id="WP_232517642.1">
    <property type="nucleotide sequence ID" value="NZ_CP023481.1"/>
</dbReference>
<keyword evidence="3" id="KW-1185">Reference proteome</keyword>
<reference evidence="2 3" key="1">
    <citation type="submission" date="2023-03" db="EMBL/GenBank/DDBJ databases">
        <title>Agriculturally important microbes genome sequencing.</title>
        <authorList>
            <person name="Dunlap C."/>
        </authorList>
    </citation>
    <scope>NUCLEOTIDE SEQUENCE [LARGE SCALE GENOMIC DNA]</scope>
    <source>
        <strain evidence="2 3">CBP-3203</strain>
    </source>
</reference>
<dbReference type="Proteomes" id="UP001341297">
    <property type="component" value="Unassembled WGS sequence"/>
</dbReference>
<evidence type="ECO:0000313" key="2">
    <source>
        <dbReference type="EMBL" id="MEC0486795.1"/>
    </source>
</evidence>
<name>A0ABU6H735_9BACI</name>